<dbReference type="AlphaFoldDB" id="A0A8J5SP04"/>
<reference evidence="1" key="1">
    <citation type="journal article" date="2021" name="bioRxiv">
        <title>Whole Genome Assembly and Annotation of Northern Wild Rice, Zizania palustris L., Supports a Whole Genome Duplication in the Zizania Genus.</title>
        <authorList>
            <person name="Haas M."/>
            <person name="Kono T."/>
            <person name="Macchietto M."/>
            <person name="Millas R."/>
            <person name="McGilp L."/>
            <person name="Shao M."/>
            <person name="Duquette J."/>
            <person name="Hirsch C.N."/>
            <person name="Kimball J."/>
        </authorList>
    </citation>
    <scope>NUCLEOTIDE SEQUENCE</scope>
    <source>
        <tissue evidence="1">Fresh leaf tissue</tissue>
    </source>
</reference>
<organism evidence="1 2">
    <name type="scientific">Zizania palustris</name>
    <name type="common">Northern wild rice</name>
    <dbReference type="NCBI Taxonomy" id="103762"/>
    <lineage>
        <taxon>Eukaryota</taxon>
        <taxon>Viridiplantae</taxon>
        <taxon>Streptophyta</taxon>
        <taxon>Embryophyta</taxon>
        <taxon>Tracheophyta</taxon>
        <taxon>Spermatophyta</taxon>
        <taxon>Magnoliopsida</taxon>
        <taxon>Liliopsida</taxon>
        <taxon>Poales</taxon>
        <taxon>Poaceae</taxon>
        <taxon>BOP clade</taxon>
        <taxon>Oryzoideae</taxon>
        <taxon>Oryzeae</taxon>
        <taxon>Zizaniinae</taxon>
        <taxon>Zizania</taxon>
    </lineage>
</organism>
<gene>
    <name evidence="1" type="ORF">GUJ93_ZPchr0005g16175</name>
</gene>
<comment type="caution">
    <text evidence="1">The sequence shown here is derived from an EMBL/GenBank/DDBJ whole genome shotgun (WGS) entry which is preliminary data.</text>
</comment>
<dbReference type="Proteomes" id="UP000729402">
    <property type="component" value="Unassembled WGS sequence"/>
</dbReference>
<proteinExistence type="predicted"/>
<name>A0A8J5SP04_ZIZPA</name>
<evidence type="ECO:0000313" key="2">
    <source>
        <dbReference type="Proteomes" id="UP000729402"/>
    </source>
</evidence>
<sequence length="145" mass="15823">MGEQDLAKAATSCYGCGTPSLHRRASGTAGSEAPPLQLDLGHHHPLQAKGADLHCRTAGPGVLPLSPDLERRRPLIPSFLFSCTLLLFSLCSCFSPVCCWFSPAHAVAFLPRVQSCFSDVCWLLSRAFNRAFPARLTSTRMPYEF</sequence>
<accession>A0A8J5SP04</accession>
<dbReference type="EMBL" id="JAAALK010000284">
    <property type="protein sequence ID" value="KAG8068347.1"/>
    <property type="molecule type" value="Genomic_DNA"/>
</dbReference>
<evidence type="ECO:0000313" key="1">
    <source>
        <dbReference type="EMBL" id="KAG8068347.1"/>
    </source>
</evidence>
<reference evidence="1" key="2">
    <citation type="submission" date="2021-02" db="EMBL/GenBank/DDBJ databases">
        <authorList>
            <person name="Kimball J.A."/>
            <person name="Haas M.W."/>
            <person name="Macchietto M."/>
            <person name="Kono T."/>
            <person name="Duquette J."/>
            <person name="Shao M."/>
        </authorList>
    </citation>
    <scope>NUCLEOTIDE SEQUENCE</scope>
    <source>
        <tissue evidence="1">Fresh leaf tissue</tissue>
    </source>
</reference>
<protein>
    <submittedName>
        <fullName evidence="1">Uncharacterized protein</fullName>
    </submittedName>
</protein>
<keyword evidence="2" id="KW-1185">Reference proteome</keyword>